<dbReference type="Gene3D" id="3.30.450.40">
    <property type="match status" value="1"/>
</dbReference>
<dbReference type="PANTHER" id="PTHR43102">
    <property type="entry name" value="SLR1143 PROTEIN"/>
    <property type="match status" value="1"/>
</dbReference>
<dbReference type="OrthoDB" id="9816309at2"/>
<dbReference type="AlphaFoldDB" id="A0A316GFW9"/>
<feature type="domain" description="GAF" evidence="1">
    <location>
        <begin position="44"/>
        <end position="167"/>
    </location>
</feature>
<dbReference type="EMBL" id="QGGW01000007">
    <property type="protein sequence ID" value="PWK59584.1"/>
    <property type="molecule type" value="Genomic_DNA"/>
</dbReference>
<dbReference type="PANTHER" id="PTHR43102:SF2">
    <property type="entry name" value="GAF DOMAIN-CONTAINING PROTEIN"/>
    <property type="match status" value="1"/>
</dbReference>
<dbReference type="RefSeq" id="WP_146200006.1">
    <property type="nucleotide sequence ID" value="NZ_QGGW01000007.1"/>
</dbReference>
<dbReference type="Proteomes" id="UP000245708">
    <property type="component" value="Unassembled WGS sequence"/>
</dbReference>
<comment type="caution">
    <text evidence="2">The sequence shown here is derived from an EMBL/GenBank/DDBJ whole genome shotgun (WGS) entry which is preliminary data.</text>
</comment>
<accession>A0A316GFW9</accession>
<sequence length="277" mass="30124">MERPDFKPARLPTNEDSRLSAVRRTGLMGSQALARFEIYTRLFRHIAGVPVSYTGLLDEARQYFLSENFTGCLTGATEVARENTVCQHALLDTKPFVVPDMRLHPTFEAHPLVTSDPHWVFWAGFPLVTQEGYILGTICAVDFVARDLTAEQLDLLTGVAADLTLSIQLQTDHQERVAGACDAVLASLQGAGVQGLTAARGFFSLCRELPVTPEQEAQLLATGLATRSDGQLLLSAAGNTLKTGHGLGPAEYKTRTSPLRDTDMLDAMFDMITEAEG</sequence>
<evidence type="ECO:0000313" key="3">
    <source>
        <dbReference type="Proteomes" id="UP000245708"/>
    </source>
</evidence>
<dbReference type="InterPro" id="IPR003018">
    <property type="entry name" value="GAF"/>
</dbReference>
<evidence type="ECO:0000259" key="1">
    <source>
        <dbReference type="Pfam" id="PF13185"/>
    </source>
</evidence>
<name>A0A316GFW9_9RHOB</name>
<protein>
    <submittedName>
        <fullName evidence="2">GAF domain-containing protein</fullName>
    </submittedName>
</protein>
<keyword evidence="3" id="KW-1185">Reference proteome</keyword>
<dbReference type="SUPFAM" id="SSF55781">
    <property type="entry name" value="GAF domain-like"/>
    <property type="match status" value="1"/>
</dbReference>
<evidence type="ECO:0000313" key="2">
    <source>
        <dbReference type="EMBL" id="PWK59584.1"/>
    </source>
</evidence>
<organism evidence="2 3">
    <name type="scientific">Roseicyclus mahoneyensis</name>
    <dbReference type="NCBI Taxonomy" id="164332"/>
    <lineage>
        <taxon>Bacteria</taxon>
        <taxon>Pseudomonadati</taxon>
        <taxon>Pseudomonadota</taxon>
        <taxon>Alphaproteobacteria</taxon>
        <taxon>Rhodobacterales</taxon>
        <taxon>Roseobacteraceae</taxon>
        <taxon>Roseicyclus</taxon>
    </lineage>
</organism>
<dbReference type="InterPro" id="IPR029016">
    <property type="entry name" value="GAF-like_dom_sf"/>
</dbReference>
<dbReference type="Pfam" id="PF13185">
    <property type="entry name" value="GAF_2"/>
    <property type="match status" value="1"/>
</dbReference>
<proteinExistence type="predicted"/>
<reference evidence="2 3" key="1">
    <citation type="submission" date="2018-05" db="EMBL/GenBank/DDBJ databases">
        <title>Genomic Encyclopedia of Type Strains, Phase IV (KMG-IV): sequencing the most valuable type-strain genomes for metagenomic binning, comparative biology and taxonomic classification.</title>
        <authorList>
            <person name="Goeker M."/>
        </authorList>
    </citation>
    <scope>NUCLEOTIDE SEQUENCE [LARGE SCALE GENOMIC DNA]</scope>
    <source>
        <strain evidence="2 3">DSM 16097</strain>
    </source>
</reference>
<gene>
    <name evidence="2" type="ORF">C7455_107129</name>
</gene>